<keyword evidence="3" id="KW-0645">Protease</keyword>
<evidence type="ECO:0000313" key="4">
    <source>
        <dbReference type="Proteomes" id="UP000190188"/>
    </source>
</evidence>
<dbReference type="Pfam" id="PF02517">
    <property type="entry name" value="Rce1-like"/>
    <property type="match status" value="1"/>
</dbReference>
<feature type="transmembrane region" description="Helical" evidence="1">
    <location>
        <begin position="81"/>
        <end position="102"/>
    </location>
</feature>
<feature type="transmembrane region" description="Helical" evidence="1">
    <location>
        <begin position="149"/>
        <end position="171"/>
    </location>
</feature>
<evidence type="ECO:0000259" key="2">
    <source>
        <dbReference type="Pfam" id="PF02517"/>
    </source>
</evidence>
<dbReference type="GO" id="GO:0006508">
    <property type="term" value="P:proteolysis"/>
    <property type="evidence" value="ECO:0007669"/>
    <property type="project" value="UniProtKB-KW"/>
</dbReference>
<feature type="transmembrane region" description="Helical" evidence="1">
    <location>
        <begin position="52"/>
        <end position="75"/>
    </location>
</feature>
<keyword evidence="1" id="KW-0472">Membrane</keyword>
<sequence length="203" mass="22153">MNTINSLVSALLQVALFSIIPVMWWLMTARKQVTFFQWIGLKKILVNNKKRFVFLFVLTSVLLSAMSYLIIPLFADNSVMATSQFAGKGISVIISALIYAFVQTGLSEEIFFRGFLGKRLIGKFTFMIGNTIQAILFGLLHGILLFGAIGVAGAIAVTVLTGVIGWVMGYINEKQSGGSIVSSWILHGIANTLSSFVAMFSLI</sequence>
<evidence type="ECO:0000256" key="1">
    <source>
        <dbReference type="SAM" id="Phobius"/>
    </source>
</evidence>
<dbReference type="GO" id="GO:0004175">
    <property type="term" value="F:endopeptidase activity"/>
    <property type="evidence" value="ECO:0007669"/>
    <property type="project" value="UniProtKB-ARBA"/>
</dbReference>
<organism evidence="3 4">
    <name type="scientific">Paenibacillus selenitireducens</name>
    <dbReference type="NCBI Taxonomy" id="1324314"/>
    <lineage>
        <taxon>Bacteria</taxon>
        <taxon>Bacillati</taxon>
        <taxon>Bacillota</taxon>
        <taxon>Bacilli</taxon>
        <taxon>Bacillales</taxon>
        <taxon>Paenibacillaceae</taxon>
        <taxon>Paenibacillus</taxon>
    </lineage>
</organism>
<gene>
    <name evidence="3" type="ORF">BVG16_00450</name>
</gene>
<dbReference type="InterPro" id="IPR003675">
    <property type="entry name" value="Rce1/LyrA-like_dom"/>
</dbReference>
<name>A0A1T2XM84_9BACL</name>
<keyword evidence="3" id="KW-0378">Hydrolase</keyword>
<feature type="transmembrane region" description="Helical" evidence="1">
    <location>
        <begin position="123"/>
        <end position="143"/>
    </location>
</feature>
<keyword evidence="1" id="KW-1133">Transmembrane helix</keyword>
<keyword evidence="1" id="KW-0812">Transmembrane</keyword>
<proteinExistence type="predicted"/>
<evidence type="ECO:0000313" key="3">
    <source>
        <dbReference type="EMBL" id="OPA80856.1"/>
    </source>
</evidence>
<dbReference type="AlphaFoldDB" id="A0A1T2XM84"/>
<feature type="domain" description="CAAX prenyl protease 2/Lysostaphin resistance protein A-like" evidence="2">
    <location>
        <begin position="94"/>
        <end position="192"/>
    </location>
</feature>
<feature type="transmembrane region" description="Helical" evidence="1">
    <location>
        <begin position="183"/>
        <end position="202"/>
    </location>
</feature>
<feature type="transmembrane region" description="Helical" evidence="1">
    <location>
        <begin position="6"/>
        <end position="27"/>
    </location>
</feature>
<dbReference type="Proteomes" id="UP000190188">
    <property type="component" value="Unassembled WGS sequence"/>
</dbReference>
<protein>
    <submittedName>
        <fullName evidence="3">CAAX protease</fullName>
    </submittedName>
</protein>
<comment type="caution">
    <text evidence="3">The sequence shown here is derived from an EMBL/GenBank/DDBJ whole genome shotgun (WGS) entry which is preliminary data.</text>
</comment>
<dbReference type="EMBL" id="MSZX01000001">
    <property type="protein sequence ID" value="OPA80856.1"/>
    <property type="molecule type" value="Genomic_DNA"/>
</dbReference>
<dbReference type="GO" id="GO:0080120">
    <property type="term" value="P:CAAX-box protein maturation"/>
    <property type="evidence" value="ECO:0007669"/>
    <property type="project" value="UniProtKB-ARBA"/>
</dbReference>
<dbReference type="OrthoDB" id="1437285at2"/>
<accession>A0A1T2XM84</accession>
<reference evidence="3 4" key="1">
    <citation type="submission" date="2017-01" db="EMBL/GenBank/DDBJ databases">
        <title>Genome analysis of Paenibacillus selenitrireducens ES3-24.</title>
        <authorList>
            <person name="Xu D."/>
            <person name="Yao R."/>
            <person name="Zheng S."/>
        </authorList>
    </citation>
    <scope>NUCLEOTIDE SEQUENCE [LARGE SCALE GENOMIC DNA]</scope>
    <source>
        <strain evidence="3 4">ES3-24</strain>
    </source>
</reference>
<dbReference type="RefSeq" id="WP_078496550.1">
    <property type="nucleotide sequence ID" value="NZ_MSZX01000001.1"/>
</dbReference>
<dbReference type="STRING" id="1324314.BVG16_00450"/>
<keyword evidence="4" id="KW-1185">Reference proteome</keyword>